<protein>
    <submittedName>
        <fullName evidence="2">Uncharacterized protein</fullName>
    </submittedName>
</protein>
<dbReference type="InterPro" id="IPR001680">
    <property type="entry name" value="WD40_rpt"/>
</dbReference>
<dbReference type="Gene3D" id="2.130.10.10">
    <property type="entry name" value="YVTN repeat-like/Quinoprotein amine dehydrogenase"/>
    <property type="match status" value="2"/>
</dbReference>
<gene>
    <name evidence="2" type="ORF">PBRA_007154</name>
    <name evidence="3" type="ORF">PLBR_LOCUS5808</name>
</gene>
<reference evidence="2 4" key="1">
    <citation type="submission" date="2015-02" db="EMBL/GenBank/DDBJ databases">
        <authorList>
            <person name="Chooi Y.-H."/>
        </authorList>
    </citation>
    <scope>NUCLEOTIDE SEQUENCE [LARGE SCALE GENOMIC DNA]</scope>
    <source>
        <strain evidence="2">E3</strain>
    </source>
</reference>
<dbReference type="GO" id="GO:0005737">
    <property type="term" value="C:cytoplasm"/>
    <property type="evidence" value="ECO:0007669"/>
    <property type="project" value="TreeGrafter"/>
</dbReference>
<dbReference type="InterPro" id="IPR036322">
    <property type="entry name" value="WD40_repeat_dom_sf"/>
</dbReference>
<dbReference type="EMBL" id="OVEO01000010">
    <property type="protein sequence ID" value="SPQ98593.1"/>
    <property type="molecule type" value="Genomic_DNA"/>
</dbReference>
<evidence type="ECO:0000313" key="5">
    <source>
        <dbReference type="Proteomes" id="UP000290189"/>
    </source>
</evidence>
<keyword evidence="4" id="KW-1185">Reference proteome</keyword>
<dbReference type="OMA" id="WAARIEV"/>
<reference evidence="3 5" key="2">
    <citation type="submission" date="2018-03" db="EMBL/GenBank/DDBJ databases">
        <authorList>
            <person name="Fogelqvist J."/>
        </authorList>
    </citation>
    <scope>NUCLEOTIDE SEQUENCE [LARGE SCALE GENOMIC DNA]</scope>
</reference>
<dbReference type="STRING" id="37360.A0A0G4IUT7"/>
<keyword evidence="1" id="KW-0853">WD repeat</keyword>
<accession>A0A0G4IUT7</accession>
<dbReference type="SMART" id="SM00320">
    <property type="entry name" value="WD40"/>
    <property type="match status" value="7"/>
</dbReference>
<dbReference type="EMBL" id="CDSF01000089">
    <property type="protein sequence ID" value="CEO99040.1"/>
    <property type="molecule type" value="Genomic_DNA"/>
</dbReference>
<dbReference type="PROSITE" id="PS50294">
    <property type="entry name" value="WD_REPEATS_REGION"/>
    <property type="match status" value="1"/>
</dbReference>
<evidence type="ECO:0000313" key="3">
    <source>
        <dbReference type="EMBL" id="SPQ98593.1"/>
    </source>
</evidence>
<dbReference type="InterPro" id="IPR015943">
    <property type="entry name" value="WD40/YVTN_repeat-like_dom_sf"/>
</dbReference>
<dbReference type="Pfam" id="PF00400">
    <property type="entry name" value="WD40"/>
    <property type="match status" value="2"/>
</dbReference>
<dbReference type="PROSITE" id="PS50082">
    <property type="entry name" value="WD_REPEATS_2"/>
    <property type="match status" value="1"/>
</dbReference>
<dbReference type="SUPFAM" id="SSF50978">
    <property type="entry name" value="WD40 repeat-like"/>
    <property type="match status" value="3"/>
</dbReference>
<proteinExistence type="predicted"/>
<dbReference type="Proteomes" id="UP000039324">
    <property type="component" value="Unassembled WGS sequence"/>
</dbReference>
<evidence type="ECO:0000313" key="2">
    <source>
        <dbReference type="EMBL" id="CEO99040.1"/>
    </source>
</evidence>
<dbReference type="PANTHER" id="PTHR44099:SF4">
    <property type="entry name" value="RABCONNECTIN-3B, ISOFORM A"/>
    <property type="match status" value="1"/>
</dbReference>
<dbReference type="PANTHER" id="PTHR44099">
    <property type="entry name" value="RABCONNECTIN-3B, ISOFORM A"/>
    <property type="match status" value="1"/>
</dbReference>
<geneLocation type="mitochondrion" evidence="3"/>
<dbReference type="Proteomes" id="UP000290189">
    <property type="component" value="Unassembled WGS sequence"/>
</dbReference>
<dbReference type="InterPro" id="IPR049916">
    <property type="entry name" value="WDR72-like"/>
</dbReference>
<feature type="repeat" description="WD" evidence="1">
    <location>
        <begin position="427"/>
        <end position="466"/>
    </location>
</feature>
<dbReference type="OrthoDB" id="338622at2759"/>
<dbReference type="AlphaFoldDB" id="A0A0G4IUT7"/>
<keyword evidence="3" id="KW-0496">Mitochondrion</keyword>
<sequence>MVDAESLVVPFVVWCGAPEHVATCASATPDTLVTGSVSGQLVLWRKPKWSRSRDRAASPTSRTVLERNLELQMTDMENNADDRYKPVAVVVGRIDAAVAITAVCIFQFGDTRLFIAAYQDGLVSVHECLNGDAIISVQLLSIWAARIEVYQATRSDPFVFAVCTPRAQTATQVFVLRVGLGEGYRGSLSIVKAIDHDEPVVDSALLVERDFRLVVLTRARIYIWTLMLAEPPLRFELDIQGMPISLAASAWNNAFAVLCNSSVNIYEMDWTSLSFRQVLSKDGLDDDLSSVIFCDANRVAITHERSAAVDIVNDGELFNLEGRHPGFSHAVARLSGSRRLSIHSTVCVPSRGHLVIVGGDHMPSGMVVEYDLSQMTPRITDMTSLFPSTGFITAFCMFTNPLPTLVTGHNDGQIRVQPLMQKGVSVIRGRKSSVTALTTSSDLLLAGSDDGFVTLWSLKTKTRICQFDNSHCGPVLRFIHVSASRVAAISADNAFSVYDCTFASCLLVAHGHGRPVISFLRSDWADRANYTIAVVDDGTLFVWDTTSGCLDRVLNGKSAREFCSARCLSQWAFPSSGPTENVPVFNQLQSIHSSMSASVFTVDLCRALALHVTHFKVAEEAPDVDGYRRSSRNDSLDSTSEFTTVAVMDDSLRSAISLLLDWTLDPDLDSQLADRLGLFDPVEVIACGTTAQLCHAAFGTVSAHACQTGVYNQQRPFSVTLLLPSPWKTTSRWRFSHRFTALHSLYINTLYMPLMSTGFTIDQSLFSRLLANYGVLLPDALPSYKEPALRVLSAFSLHPVEDVHVAARLLLQSAIVRMSDRRRQQEFNYWSAVFVNTQMSAGSTMTPPFPSRAISRDYASNDSPSKLEFLSQSDENLIAAMVLCILCVHHGHTLKPAVATSITGLLVGVLESKIDDPVRSSLAADLIGKGIRHWQPYLNGASRVMTCLFVLSQREREPGTSAARHAYNRALLEVGALNPALLVMTMAYIAQHPSQFSSSTSAAALLIIRDLVRKYPSTLLSATDILHTAVDVIVKCLDPTEPLIRRNLVRPGTAVLHMLARKYPGVTLHNTAHICGVVGADGRQIAVYDVRSATRRKIFEGHTAAVDAITFDPTGTMLASYSASEETPTVRLWRLNTPPRLISNMLGLSANESRVFNVAPIGDPSQYSPSERMQNISLTWTDEAIELVRQDRSICRFAPQQ</sequence>
<evidence type="ECO:0000256" key="1">
    <source>
        <dbReference type="PROSITE-ProRule" id="PRU00221"/>
    </source>
</evidence>
<organism evidence="2 4">
    <name type="scientific">Plasmodiophora brassicae</name>
    <name type="common">Clubroot disease agent</name>
    <dbReference type="NCBI Taxonomy" id="37360"/>
    <lineage>
        <taxon>Eukaryota</taxon>
        <taxon>Sar</taxon>
        <taxon>Rhizaria</taxon>
        <taxon>Endomyxa</taxon>
        <taxon>Phytomyxea</taxon>
        <taxon>Plasmodiophorida</taxon>
        <taxon>Plasmodiophoridae</taxon>
        <taxon>Plasmodiophora</taxon>
    </lineage>
</organism>
<name>A0A0G4IUT7_PLABS</name>
<evidence type="ECO:0000313" key="4">
    <source>
        <dbReference type="Proteomes" id="UP000039324"/>
    </source>
</evidence>